<feature type="signal peptide" evidence="1">
    <location>
        <begin position="1"/>
        <end position="21"/>
    </location>
</feature>
<evidence type="ECO:0000256" key="1">
    <source>
        <dbReference type="SAM" id="SignalP"/>
    </source>
</evidence>
<evidence type="ECO:0000313" key="3">
    <source>
        <dbReference type="Proteomes" id="UP000691718"/>
    </source>
</evidence>
<dbReference type="EMBL" id="CAJQZP010000978">
    <property type="protein sequence ID" value="CAG5005296.1"/>
    <property type="molecule type" value="Genomic_DNA"/>
</dbReference>
<comment type="caution">
    <text evidence="2">The sequence shown here is derived from an EMBL/GenBank/DDBJ whole genome shotgun (WGS) entry which is preliminary data.</text>
</comment>
<accession>A0A8S3X6Q1</accession>
<reference evidence="2" key="1">
    <citation type="submission" date="2021-04" db="EMBL/GenBank/DDBJ databases">
        <authorList>
            <person name="Tunstrom K."/>
        </authorList>
    </citation>
    <scope>NUCLEOTIDE SEQUENCE</scope>
</reference>
<protein>
    <submittedName>
        <fullName evidence="2">(apollo) hypothetical protein</fullName>
    </submittedName>
</protein>
<keyword evidence="1" id="KW-0732">Signal</keyword>
<dbReference type="AlphaFoldDB" id="A0A8S3X6Q1"/>
<dbReference type="Proteomes" id="UP000691718">
    <property type="component" value="Unassembled WGS sequence"/>
</dbReference>
<organism evidence="2 3">
    <name type="scientific">Parnassius apollo</name>
    <name type="common">Apollo butterfly</name>
    <name type="synonym">Papilio apollo</name>
    <dbReference type="NCBI Taxonomy" id="110799"/>
    <lineage>
        <taxon>Eukaryota</taxon>
        <taxon>Metazoa</taxon>
        <taxon>Ecdysozoa</taxon>
        <taxon>Arthropoda</taxon>
        <taxon>Hexapoda</taxon>
        <taxon>Insecta</taxon>
        <taxon>Pterygota</taxon>
        <taxon>Neoptera</taxon>
        <taxon>Endopterygota</taxon>
        <taxon>Lepidoptera</taxon>
        <taxon>Glossata</taxon>
        <taxon>Ditrysia</taxon>
        <taxon>Papilionoidea</taxon>
        <taxon>Papilionidae</taxon>
        <taxon>Parnassiinae</taxon>
        <taxon>Parnassini</taxon>
        <taxon>Parnassius</taxon>
        <taxon>Parnassius</taxon>
    </lineage>
</organism>
<evidence type="ECO:0000313" key="2">
    <source>
        <dbReference type="EMBL" id="CAG5005296.1"/>
    </source>
</evidence>
<keyword evidence="3" id="KW-1185">Reference proteome</keyword>
<sequence>MSIVAAFFVVFRNATTPGCIAEETQSQRSGAAKKDETMKARRQFRSEGANFNGLSYTERKLLDDTVTNPWRSLPGLSAGAGALHKILAIV</sequence>
<gene>
    <name evidence="2" type="ORF">PAPOLLO_LOCUS14540</name>
</gene>
<feature type="chain" id="PRO_5035943282" evidence="1">
    <location>
        <begin position="22"/>
        <end position="90"/>
    </location>
</feature>
<name>A0A8S3X6Q1_PARAO</name>
<proteinExistence type="predicted"/>